<gene>
    <name evidence="2" type="ORF">ACFF45_02200</name>
</gene>
<proteinExistence type="predicted"/>
<name>A0ABV5MU67_9ACTN</name>
<sequence>MPENPVTRPDDEAEYRGEDAARNTIAYRTTDSENPLPREVQIFSCRDSGGDMYKLTVSFPGAGDFTARGREVARIAIADLDIGTL</sequence>
<dbReference type="RefSeq" id="WP_381341115.1">
    <property type="nucleotide sequence ID" value="NZ_JBHMCY010000003.1"/>
</dbReference>
<accession>A0ABV5MU67</accession>
<dbReference type="Proteomes" id="UP001589709">
    <property type="component" value="Unassembled WGS sequence"/>
</dbReference>
<feature type="region of interest" description="Disordered" evidence="1">
    <location>
        <begin position="1"/>
        <end position="33"/>
    </location>
</feature>
<feature type="compositionally biased region" description="Basic and acidic residues" evidence="1">
    <location>
        <begin position="8"/>
        <end position="21"/>
    </location>
</feature>
<dbReference type="EMBL" id="JBHMCY010000003">
    <property type="protein sequence ID" value="MFB9461568.1"/>
    <property type="molecule type" value="Genomic_DNA"/>
</dbReference>
<organism evidence="2 3">
    <name type="scientific">Streptomyces cinereospinus</name>
    <dbReference type="NCBI Taxonomy" id="285561"/>
    <lineage>
        <taxon>Bacteria</taxon>
        <taxon>Bacillati</taxon>
        <taxon>Actinomycetota</taxon>
        <taxon>Actinomycetes</taxon>
        <taxon>Kitasatosporales</taxon>
        <taxon>Streptomycetaceae</taxon>
        <taxon>Streptomyces</taxon>
    </lineage>
</organism>
<protein>
    <submittedName>
        <fullName evidence="2">Uncharacterized protein</fullName>
    </submittedName>
</protein>
<evidence type="ECO:0000313" key="2">
    <source>
        <dbReference type="EMBL" id="MFB9461568.1"/>
    </source>
</evidence>
<keyword evidence="3" id="KW-1185">Reference proteome</keyword>
<comment type="caution">
    <text evidence="2">The sequence shown here is derived from an EMBL/GenBank/DDBJ whole genome shotgun (WGS) entry which is preliminary data.</text>
</comment>
<reference evidence="2 3" key="1">
    <citation type="submission" date="2024-09" db="EMBL/GenBank/DDBJ databases">
        <authorList>
            <person name="Sun Q."/>
            <person name="Mori K."/>
        </authorList>
    </citation>
    <scope>NUCLEOTIDE SEQUENCE [LARGE SCALE GENOMIC DNA]</scope>
    <source>
        <strain evidence="2 3">JCM 6917</strain>
    </source>
</reference>
<evidence type="ECO:0000313" key="3">
    <source>
        <dbReference type="Proteomes" id="UP001589709"/>
    </source>
</evidence>
<evidence type="ECO:0000256" key="1">
    <source>
        <dbReference type="SAM" id="MobiDB-lite"/>
    </source>
</evidence>